<name>Q8FR60_COREF</name>
<protein>
    <submittedName>
        <fullName evidence="1">Uncharacterized protein</fullName>
    </submittedName>
</protein>
<evidence type="ECO:0000313" key="2">
    <source>
        <dbReference type="Proteomes" id="UP000001409"/>
    </source>
</evidence>
<evidence type="ECO:0000313" key="1">
    <source>
        <dbReference type="EMBL" id="BAC17714.1"/>
    </source>
</evidence>
<dbReference type="AlphaFoldDB" id="Q8FR60"/>
<organism evidence="1 2">
    <name type="scientific">Corynebacterium efficiens (strain DSM 44549 / YS-314 / AJ 12310 / JCM 11189 / NBRC 100395)</name>
    <dbReference type="NCBI Taxonomy" id="196164"/>
    <lineage>
        <taxon>Bacteria</taxon>
        <taxon>Bacillati</taxon>
        <taxon>Actinomycetota</taxon>
        <taxon>Actinomycetes</taxon>
        <taxon>Mycobacteriales</taxon>
        <taxon>Corynebacteriaceae</taxon>
        <taxon>Corynebacterium</taxon>
    </lineage>
</organism>
<reference evidence="1 2" key="1">
    <citation type="journal article" date="2003" name="Genome Res.">
        <title>Comparative complete genome sequence analysis of the amino acid replacements responsible for the thermostability of Corynebacterium efficiens.</title>
        <authorList>
            <person name="Nishio Y."/>
            <person name="Nakamura Y."/>
            <person name="Kawarabayasi Y."/>
            <person name="Usuda Y."/>
            <person name="Kimura E."/>
            <person name="Sugimoto S."/>
            <person name="Matsui K."/>
            <person name="Yamagishi A."/>
            <person name="Kikuchi H."/>
            <person name="Ikeo K."/>
            <person name="Gojobori T."/>
        </authorList>
    </citation>
    <scope>NUCLEOTIDE SEQUENCE [LARGE SCALE GENOMIC DNA]</scope>
    <source>
        <strain evidence="2">DSM 44549 / YS-314 / AJ 12310 / JCM 11189 / NBRC 100395</strain>
    </source>
</reference>
<dbReference type="Proteomes" id="UP000001409">
    <property type="component" value="Chromosome"/>
</dbReference>
<dbReference type="HOGENOM" id="CLU_2860084_0_0_11"/>
<dbReference type="STRING" id="196164.gene:10741309"/>
<sequence length="64" mass="7193">MFSTLRISPVVGFSTYGLHAERKNSQFFVAHITTFAKLCHAPLLGRMALTEIGRKSMAFHLQLI</sequence>
<accession>C8NNH8</accession>
<proteinExistence type="predicted"/>
<keyword evidence="2" id="KW-1185">Reference proteome</keyword>
<dbReference type="EMBL" id="BA000035">
    <property type="protein sequence ID" value="BAC17714.1"/>
    <property type="molecule type" value="Genomic_DNA"/>
</dbReference>
<accession>Q8FR60</accession>
<dbReference type="KEGG" id="cef:CE0904"/>